<evidence type="ECO:0000256" key="5">
    <source>
        <dbReference type="ARBA" id="ARBA00022970"/>
    </source>
</evidence>
<reference evidence="7 8" key="1">
    <citation type="submission" date="2020-08" db="EMBL/GenBank/DDBJ databases">
        <title>Genomic Encyclopedia of Type Strains, Phase IV (KMG-IV): sequencing the most valuable type-strain genomes for metagenomic binning, comparative biology and taxonomic classification.</title>
        <authorList>
            <person name="Goeker M."/>
        </authorList>
    </citation>
    <scope>NUCLEOTIDE SEQUENCE [LARGE SCALE GENOMIC DNA]</scope>
    <source>
        <strain evidence="7 8">DSM 7051</strain>
    </source>
</reference>
<dbReference type="SMART" id="SM00382">
    <property type="entry name" value="AAA"/>
    <property type="match status" value="1"/>
</dbReference>
<dbReference type="AlphaFoldDB" id="A0A7X0FD79"/>
<dbReference type="Gene3D" id="3.40.50.300">
    <property type="entry name" value="P-loop containing nucleotide triphosphate hydrolases"/>
    <property type="match status" value="1"/>
</dbReference>
<dbReference type="GO" id="GO:0015658">
    <property type="term" value="F:branched-chain amino acid transmembrane transporter activity"/>
    <property type="evidence" value="ECO:0007669"/>
    <property type="project" value="TreeGrafter"/>
</dbReference>
<evidence type="ECO:0000259" key="6">
    <source>
        <dbReference type="PROSITE" id="PS50893"/>
    </source>
</evidence>
<dbReference type="GO" id="GO:0016887">
    <property type="term" value="F:ATP hydrolysis activity"/>
    <property type="evidence" value="ECO:0007669"/>
    <property type="project" value="InterPro"/>
</dbReference>
<dbReference type="SUPFAM" id="SSF52540">
    <property type="entry name" value="P-loop containing nucleoside triphosphate hydrolases"/>
    <property type="match status" value="1"/>
</dbReference>
<evidence type="ECO:0000256" key="1">
    <source>
        <dbReference type="ARBA" id="ARBA00005417"/>
    </source>
</evidence>
<protein>
    <submittedName>
        <fullName evidence="7">Branched-chain amino acid transport system ATP-binding protein</fullName>
    </submittedName>
</protein>
<dbReference type="EMBL" id="JACHOU010000026">
    <property type="protein sequence ID" value="MBB6357550.1"/>
    <property type="molecule type" value="Genomic_DNA"/>
</dbReference>
<organism evidence="7 8">
    <name type="scientific">Aminobacter aganoensis</name>
    <dbReference type="NCBI Taxonomy" id="83264"/>
    <lineage>
        <taxon>Bacteria</taxon>
        <taxon>Pseudomonadati</taxon>
        <taxon>Pseudomonadota</taxon>
        <taxon>Alphaproteobacteria</taxon>
        <taxon>Hyphomicrobiales</taxon>
        <taxon>Phyllobacteriaceae</taxon>
        <taxon>Aminobacter</taxon>
    </lineage>
</organism>
<name>A0A7X0FD79_9HYPH</name>
<evidence type="ECO:0000256" key="2">
    <source>
        <dbReference type="ARBA" id="ARBA00022448"/>
    </source>
</evidence>
<dbReference type="PANTHER" id="PTHR43820">
    <property type="entry name" value="HIGH-AFFINITY BRANCHED-CHAIN AMINO ACID TRANSPORT ATP-BINDING PROTEIN LIVF"/>
    <property type="match status" value="1"/>
</dbReference>
<proteinExistence type="inferred from homology"/>
<sequence length="251" mass="26705">MIRVNNVRAGYGDGPDILQGIDLTASGGEIVTILGPNGCGKSTLLKCIAGFVRPRGGAVEMEGRDVSAVAVHDKVKHHRMGFVPQTDNVFSTLTVADNVLLGARHLPVPERNERYAELMAQYPSLASKQERKASALSGGERQILSLARALISTPKVLLLDEPSAGLSPLMMHEVFAAIAAIRDRTGMCIVMVEQNAFEALSVADRAYVLSLGKVAIEGRAADLLADPAMRHLYLGGEPPPAEPHPRLAAVS</sequence>
<keyword evidence="3" id="KW-0547">Nucleotide-binding</keyword>
<dbReference type="InterPro" id="IPR052156">
    <property type="entry name" value="BCAA_Transport_ATP-bd_LivF"/>
</dbReference>
<dbReference type="GO" id="GO:0005524">
    <property type="term" value="F:ATP binding"/>
    <property type="evidence" value="ECO:0007669"/>
    <property type="project" value="UniProtKB-KW"/>
</dbReference>
<dbReference type="CDD" id="cd03224">
    <property type="entry name" value="ABC_TM1139_LivF_branched"/>
    <property type="match status" value="1"/>
</dbReference>
<dbReference type="InterPro" id="IPR003439">
    <property type="entry name" value="ABC_transporter-like_ATP-bd"/>
</dbReference>
<keyword evidence="5" id="KW-0029">Amino-acid transport</keyword>
<evidence type="ECO:0000313" key="7">
    <source>
        <dbReference type="EMBL" id="MBB6357550.1"/>
    </source>
</evidence>
<feature type="domain" description="ABC transporter" evidence="6">
    <location>
        <begin position="2"/>
        <end position="236"/>
    </location>
</feature>
<dbReference type="PANTHER" id="PTHR43820:SF6">
    <property type="entry name" value="ABC TRANSPORTER ATP-BINDING PROTEIN"/>
    <property type="match status" value="1"/>
</dbReference>
<dbReference type="PROSITE" id="PS50893">
    <property type="entry name" value="ABC_TRANSPORTER_2"/>
    <property type="match status" value="1"/>
</dbReference>
<dbReference type="Proteomes" id="UP000536262">
    <property type="component" value="Unassembled WGS sequence"/>
</dbReference>
<dbReference type="RefSeq" id="WP_184702346.1">
    <property type="nucleotide sequence ID" value="NZ_BAABEG010000004.1"/>
</dbReference>
<comment type="similarity">
    <text evidence="1">Belongs to the ABC transporter superfamily.</text>
</comment>
<dbReference type="InterPro" id="IPR027417">
    <property type="entry name" value="P-loop_NTPase"/>
</dbReference>
<evidence type="ECO:0000256" key="3">
    <source>
        <dbReference type="ARBA" id="ARBA00022741"/>
    </source>
</evidence>
<accession>A0A7X0FD79</accession>
<dbReference type="Pfam" id="PF00005">
    <property type="entry name" value="ABC_tran"/>
    <property type="match status" value="1"/>
</dbReference>
<dbReference type="InterPro" id="IPR003593">
    <property type="entry name" value="AAA+_ATPase"/>
</dbReference>
<keyword evidence="4 7" id="KW-0067">ATP-binding</keyword>
<evidence type="ECO:0000256" key="4">
    <source>
        <dbReference type="ARBA" id="ARBA00022840"/>
    </source>
</evidence>
<evidence type="ECO:0000313" key="8">
    <source>
        <dbReference type="Proteomes" id="UP000536262"/>
    </source>
</evidence>
<keyword evidence="8" id="KW-1185">Reference proteome</keyword>
<dbReference type="GO" id="GO:0015807">
    <property type="term" value="P:L-amino acid transport"/>
    <property type="evidence" value="ECO:0007669"/>
    <property type="project" value="TreeGrafter"/>
</dbReference>
<gene>
    <name evidence="7" type="ORF">GGR00_005373</name>
</gene>
<comment type="caution">
    <text evidence="7">The sequence shown here is derived from an EMBL/GenBank/DDBJ whole genome shotgun (WGS) entry which is preliminary data.</text>
</comment>
<keyword evidence="2" id="KW-0813">Transport</keyword>